<keyword evidence="3" id="KW-1185">Reference proteome</keyword>
<reference evidence="2 3" key="1">
    <citation type="submission" date="2013-12" db="EMBL/GenBank/DDBJ databases">
        <title>Draft genome of the parsitic nematode Ancylostoma duodenale.</title>
        <authorList>
            <person name="Mitreva M."/>
        </authorList>
    </citation>
    <scope>NUCLEOTIDE SEQUENCE [LARGE SCALE GENOMIC DNA]</scope>
    <source>
        <strain evidence="2 3">Zhejiang</strain>
    </source>
</reference>
<feature type="region of interest" description="Disordered" evidence="1">
    <location>
        <begin position="107"/>
        <end position="130"/>
    </location>
</feature>
<name>A0A0C2G0I6_9BILA</name>
<protein>
    <recommendedName>
        <fullName evidence="4">Reverse transcriptase domain-containing protein</fullName>
    </recommendedName>
</protein>
<sequence length="130" mass="14933">MLRGLEKEGKEVGFKINRSKTKLMCVCSVCTEDVYNAGSSIYLGQEGSTNLAKEISRRRKAGWLKLNEEKEVLLSKIDPKRKEEIFNTTVLSAMIYECETWAPTRDEERRLETTVRSNGKSYAKNHTQRP</sequence>
<proteinExistence type="predicted"/>
<dbReference type="OrthoDB" id="5871831at2759"/>
<evidence type="ECO:0008006" key="4">
    <source>
        <dbReference type="Google" id="ProtNLM"/>
    </source>
</evidence>
<dbReference type="Proteomes" id="UP000054047">
    <property type="component" value="Unassembled WGS sequence"/>
</dbReference>
<evidence type="ECO:0000313" key="3">
    <source>
        <dbReference type="Proteomes" id="UP000054047"/>
    </source>
</evidence>
<accession>A0A0C2G0I6</accession>
<evidence type="ECO:0000313" key="2">
    <source>
        <dbReference type="EMBL" id="KIH50596.1"/>
    </source>
</evidence>
<evidence type="ECO:0000256" key="1">
    <source>
        <dbReference type="SAM" id="MobiDB-lite"/>
    </source>
</evidence>
<gene>
    <name evidence="2" type="ORF">ANCDUO_19322</name>
</gene>
<dbReference type="EMBL" id="KN749238">
    <property type="protein sequence ID" value="KIH50596.1"/>
    <property type="molecule type" value="Genomic_DNA"/>
</dbReference>
<organism evidence="2 3">
    <name type="scientific">Ancylostoma duodenale</name>
    <dbReference type="NCBI Taxonomy" id="51022"/>
    <lineage>
        <taxon>Eukaryota</taxon>
        <taxon>Metazoa</taxon>
        <taxon>Ecdysozoa</taxon>
        <taxon>Nematoda</taxon>
        <taxon>Chromadorea</taxon>
        <taxon>Rhabditida</taxon>
        <taxon>Rhabditina</taxon>
        <taxon>Rhabditomorpha</taxon>
        <taxon>Strongyloidea</taxon>
        <taxon>Ancylostomatidae</taxon>
        <taxon>Ancylostomatinae</taxon>
        <taxon>Ancylostoma</taxon>
    </lineage>
</organism>
<dbReference type="AlphaFoldDB" id="A0A0C2G0I6"/>